<evidence type="ECO:0000313" key="3">
    <source>
        <dbReference type="EMBL" id="AUH32978.1"/>
    </source>
</evidence>
<keyword evidence="1" id="KW-0812">Transmembrane</keyword>
<dbReference type="Pfam" id="PF07331">
    <property type="entry name" value="TctB"/>
    <property type="match status" value="1"/>
</dbReference>
<dbReference type="EMBL" id="CP025408">
    <property type="protein sequence ID" value="AUH32978.1"/>
    <property type="molecule type" value="Genomic_DNA"/>
</dbReference>
<dbReference type="KEGG" id="paro:CUV01_05835"/>
<dbReference type="Proteomes" id="UP000233742">
    <property type="component" value="Chromosome"/>
</dbReference>
<name>A0A2K9EDE9_9RHOB</name>
<protein>
    <recommendedName>
        <fullName evidence="2">DUF1468 domain-containing protein</fullName>
    </recommendedName>
</protein>
<sequence>MRLGDSALGMLVLLGGAALFWAALGFSPIPGQEYGAQTMPKTIAVLAMAVGAVMMVSGRGQPALVLDGWTRDPMAWARLAASILLILGYVLFASKLGFALTAFLLLVAMMLLTGTHPLTALLVAVGAVVIVQYSFGQLLRVPLPRGDLLALPF</sequence>
<evidence type="ECO:0000256" key="1">
    <source>
        <dbReference type="SAM" id="Phobius"/>
    </source>
</evidence>
<dbReference type="InterPro" id="IPR009936">
    <property type="entry name" value="DUF1468"/>
</dbReference>
<reference evidence="3 4" key="1">
    <citation type="submission" date="2017-12" db="EMBL/GenBank/DDBJ databases">
        <authorList>
            <person name="Hurst M.R.H."/>
        </authorList>
    </citation>
    <scope>NUCLEOTIDE SEQUENCE [LARGE SCALE GENOMIC DNA]</scope>
    <source>
        <strain evidence="3 4">BM15</strain>
    </source>
</reference>
<evidence type="ECO:0000259" key="2">
    <source>
        <dbReference type="Pfam" id="PF07331"/>
    </source>
</evidence>
<organism evidence="3 4">
    <name type="scientific">Paracoccus tegillarcae</name>
    <dbReference type="NCBI Taxonomy" id="1529068"/>
    <lineage>
        <taxon>Bacteria</taxon>
        <taxon>Pseudomonadati</taxon>
        <taxon>Pseudomonadota</taxon>
        <taxon>Alphaproteobacteria</taxon>
        <taxon>Rhodobacterales</taxon>
        <taxon>Paracoccaceae</taxon>
        <taxon>Paracoccus</taxon>
    </lineage>
</organism>
<feature type="transmembrane region" description="Helical" evidence="1">
    <location>
        <begin position="118"/>
        <end position="135"/>
    </location>
</feature>
<feature type="domain" description="DUF1468" evidence="2">
    <location>
        <begin position="10"/>
        <end position="144"/>
    </location>
</feature>
<keyword evidence="1" id="KW-0472">Membrane</keyword>
<evidence type="ECO:0000313" key="4">
    <source>
        <dbReference type="Proteomes" id="UP000233742"/>
    </source>
</evidence>
<dbReference type="OrthoDB" id="6174504at2"/>
<keyword evidence="4" id="KW-1185">Reference proteome</keyword>
<gene>
    <name evidence="3" type="ORF">CUV01_05835</name>
</gene>
<accession>A0A2K9EDE9</accession>
<feature type="transmembrane region" description="Helical" evidence="1">
    <location>
        <begin position="79"/>
        <end position="112"/>
    </location>
</feature>
<proteinExistence type="predicted"/>
<dbReference type="RefSeq" id="WP_101459651.1">
    <property type="nucleotide sequence ID" value="NZ_CP025408.1"/>
</dbReference>
<dbReference type="AlphaFoldDB" id="A0A2K9EDE9"/>
<feature type="transmembrane region" description="Helical" evidence="1">
    <location>
        <begin position="41"/>
        <end position="58"/>
    </location>
</feature>
<keyword evidence="1" id="KW-1133">Transmembrane helix</keyword>